<evidence type="ECO:0000313" key="1">
    <source>
        <dbReference type="EMBL" id="KTB49013.1"/>
    </source>
</evidence>
<dbReference type="OrthoDB" id="166441at2"/>
<dbReference type="EMBL" id="LFDV01000002">
    <property type="protein sequence ID" value="KTB49013.1"/>
    <property type="molecule type" value="Genomic_DNA"/>
</dbReference>
<reference evidence="1 2" key="1">
    <citation type="submission" date="2015-06" db="EMBL/GenBank/DDBJ databases">
        <title>Genome sequence of the organohalide-respiring Dehalogenimonas alkenigignens type strain (IP3-3T).</title>
        <authorList>
            <person name="Key T.A."/>
            <person name="Richmond D.P."/>
            <person name="Bowman K.S."/>
            <person name="Cho Y.-J."/>
            <person name="Chun J."/>
            <person name="da Costa M.S."/>
            <person name="Rainey F.A."/>
            <person name="Moe W.M."/>
        </authorList>
    </citation>
    <scope>NUCLEOTIDE SEQUENCE [LARGE SCALE GENOMIC DNA]</scope>
    <source>
        <strain evidence="1 2">IP3-3</strain>
    </source>
</reference>
<gene>
    <name evidence="1" type="ORF">DEALK_18600</name>
</gene>
<comment type="caution">
    <text evidence="1">The sequence shown here is derived from an EMBL/GenBank/DDBJ whole genome shotgun (WGS) entry which is preliminary data.</text>
</comment>
<sequence>MKISNDLRGFCEHLVRKFGSPGATSEEQKAEEFRRVYLRNLPLNLKSIRAIASCCGAELRGLEKMPRNVRGYHEICDGRLNIYYRKDDTVSGIQNTILHELREMMETLFSTIEPGYEPLRTSARHLAANRFATAVLLPEEKFKADVFSSGFDVYGLSQTYSKSASQVLLRMGEVLQSRLFFYGALFEPDDPEGQEWAVTYWTGSSNEDAEANVFGLDGLFPKRGRRALPGSLIDLTIKSGKAHLVRRITLGGPEDFDDGELVALAVPIVGEATGIEKVALVVLLSRDVRLLEPQIERINPEIIESFHRHL</sequence>
<dbReference type="Proteomes" id="UP000053947">
    <property type="component" value="Unassembled WGS sequence"/>
</dbReference>
<evidence type="ECO:0000313" key="2">
    <source>
        <dbReference type="Proteomes" id="UP000053947"/>
    </source>
</evidence>
<evidence type="ECO:0008006" key="3">
    <source>
        <dbReference type="Google" id="ProtNLM"/>
    </source>
</evidence>
<dbReference type="AlphaFoldDB" id="A0A0W0GKC0"/>
<proteinExistence type="predicted"/>
<protein>
    <recommendedName>
        <fullName evidence="3">IrrE N-terminal-like domain-containing protein</fullName>
    </recommendedName>
</protein>
<dbReference type="STRING" id="1217799.DEALK_18600"/>
<organism evidence="1 2">
    <name type="scientific">Dehalogenimonas alkenigignens</name>
    <dbReference type="NCBI Taxonomy" id="1217799"/>
    <lineage>
        <taxon>Bacteria</taxon>
        <taxon>Bacillati</taxon>
        <taxon>Chloroflexota</taxon>
        <taxon>Dehalococcoidia</taxon>
        <taxon>Dehalococcoidales</taxon>
        <taxon>Dehalococcoidaceae</taxon>
        <taxon>Dehalogenimonas</taxon>
    </lineage>
</organism>
<accession>A0A0W0GKC0</accession>
<keyword evidence="2" id="KW-1185">Reference proteome</keyword>
<name>A0A0W0GKC0_9CHLR</name>